<dbReference type="AlphaFoldDB" id="A0A9X3DU67"/>
<proteinExistence type="predicted"/>
<dbReference type="RefSeq" id="WP_266130593.1">
    <property type="nucleotide sequence ID" value="NZ_JAPKMY010000005.1"/>
</dbReference>
<evidence type="ECO:0000259" key="1">
    <source>
        <dbReference type="Pfam" id="PF12680"/>
    </source>
</evidence>
<keyword evidence="3" id="KW-1185">Reference proteome</keyword>
<dbReference type="InterPro" id="IPR032710">
    <property type="entry name" value="NTF2-like_dom_sf"/>
</dbReference>
<dbReference type="SUPFAM" id="SSF54427">
    <property type="entry name" value="NTF2-like"/>
    <property type="match status" value="1"/>
</dbReference>
<dbReference type="EMBL" id="JAPKMY010000005">
    <property type="protein sequence ID" value="MCX5468448.1"/>
    <property type="molecule type" value="Genomic_DNA"/>
</dbReference>
<evidence type="ECO:0000313" key="3">
    <source>
        <dbReference type="Proteomes" id="UP001146019"/>
    </source>
</evidence>
<dbReference type="Gene3D" id="3.10.450.50">
    <property type="match status" value="1"/>
</dbReference>
<dbReference type="Pfam" id="PF12680">
    <property type="entry name" value="SnoaL_2"/>
    <property type="match status" value="1"/>
</dbReference>
<name>A0A9X3DU67_9GAMM</name>
<dbReference type="Proteomes" id="UP001146019">
    <property type="component" value="Unassembled WGS sequence"/>
</dbReference>
<dbReference type="InterPro" id="IPR037401">
    <property type="entry name" value="SnoaL-like"/>
</dbReference>
<accession>A0A9X3DU67</accession>
<organism evidence="2 3">
    <name type="scientific">Acinetobacter nematophilus</name>
    <dbReference type="NCBI Taxonomy" id="2994642"/>
    <lineage>
        <taxon>Bacteria</taxon>
        <taxon>Pseudomonadati</taxon>
        <taxon>Pseudomonadota</taxon>
        <taxon>Gammaproteobacteria</taxon>
        <taxon>Moraxellales</taxon>
        <taxon>Moraxellaceae</taxon>
        <taxon>Acinetobacter</taxon>
    </lineage>
</organism>
<sequence>MDFEQKKELIRKCFQYIDDRDLRVLELYTEDVELLFPKFGRHHGKAAIQIFAERLSKMLNYLKHDIDHLRFLDAGETVVVEGREWGRNVGWNTIS</sequence>
<protein>
    <submittedName>
        <fullName evidence="2">Nuclear transport factor 2 family protein</fullName>
    </submittedName>
</protein>
<evidence type="ECO:0000313" key="2">
    <source>
        <dbReference type="EMBL" id="MCX5468448.1"/>
    </source>
</evidence>
<reference evidence="2" key="1">
    <citation type="submission" date="2022-11" db="EMBL/GenBank/DDBJ databases">
        <title>Biodiversity and phylogenetic relationships of bacteria.</title>
        <authorList>
            <person name="Machado R.A.R."/>
            <person name="Bhat A."/>
            <person name="Loulou A."/>
            <person name="Kallel S."/>
        </authorList>
    </citation>
    <scope>NUCLEOTIDE SEQUENCE</scope>
    <source>
        <strain evidence="2">A-IN1</strain>
    </source>
</reference>
<gene>
    <name evidence="2" type="ORF">OSH00_11945</name>
</gene>
<comment type="caution">
    <text evidence="2">The sequence shown here is derived from an EMBL/GenBank/DDBJ whole genome shotgun (WGS) entry which is preliminary data.</text>
</comment>
<feature type="domain" description="SnoaL-like" evidence="1">
    <location>
        <begin position="18"/>
        <end position="86"/>
    </location>
</feature>